<dbReference type="PANTHER" id="PTHR19991">
    <property type="entry name" value="L 2 01289"/>
    <property type="match status" value="1"/>
</dbReference>
<evidence type="ECO:0000313" key="5">
    <source>
        <dbReference type="Proteomes" id="UP001295684"/>
    </source>
</evidence>
<keyword evidence="5" id="KW-1185">Reference proteome</keyword>
<keyword evidence="2" id="KW-0472">Membrane</keyword>
<gene>
    <name evidence="4" type="ORF">ECRASSUSDP1_LOCUS21572</name>
</gene>
<accession>A0AAD1XWG6</accession>
<dbReference type="EMBL" id="CAMPGE010022065">
    <property type="protein sequence ID" value="CAI2380144.1"/>
    <property type="molecule type" value="Genomic_DNA"/>
</dbReference>
<evidence type="ECO:0000313" key="4">
    <source>
        <dbReference type="EMBL" id="CAI2380144.1"/>
    </source>
</evidence>
<dbReference type="InterPro" id="IPR017937">
    <property type="entry name" value="Thioredoxin_CS"/>
</dbReference>
<dbReference type="Pfam" id="PF00085">
    <property type="entry name" value="Thioredoxin"/>
    <property type="match status" value="1"/>
</dbReference>
<name>A0AAD1XWG6_EUPCR</name>
<evidence type="ECO:0000256" key="1">
    <source>
        <dbReference type="SAM" id="MobiDB-lite"/>
    </source>
</evidence>
<dbReference type="PRINTS" id="PR00421">
    <property type="entry name" value="THIOREDOXIN"/>
</dbReference>
<evidence type="ECO:0000256" key="2">
    <source>
        <dbReference type="SAM" id="Phobius"/>
    </source>
</evidence>
<dbReference type="CDD" id="cd02961">
    <property type="entry name" value="PDI_a_family"/>
    <property type="match status" value="1"/>
</dbReference>
<evidence type="ECO:0000259" key="3">
    <source>
        <dbReference type="PROSITE" id="PS51352"/>
    </source>
</evidence>
<dbReference type="InterPro" id="IPR013766">
    <property type="entry name" value="Thioredoxin_domain"/>
</dbReference>
<comment type="caution">
    <text evidence="4">The sequence shown here is derived from an EMBL/GenBank/DDBJ whole genome shotgun (WGS) entry which is preliminary data.</text>
</comment>
<feature type="domain" description="Thioredoxin" evidence="3">
    <location>
        <begin position="1"/>
        <end position="126"/>
    </location>
</feature>
<organism evidence="4 5">
    <name type="scientific">Euplotes crassus</name>
    <dbReference type="NCBI Taxonomy" id="5936"/>
    <lineage>
        <taxon>Eukaryota</taxon>
        <taxon>Sar</taxon>
        <taxon>Alveolata</taxon>
        <taxon>Ciliophora</taxon>
        <taxon>Intramacronucleata</taxon>
        <taxon>Spirotrichea</taxon>
        <taxon>Hypotrichia</taxon>
        <taxon>Euplotida</taxon>
        <taxon>Euplotidae</taxon>
        <taxon>Moneuplotes</taxon>
    </lineage>
</organism>
<dbReference type="PROSITE" id="PS51352">
    <property type="entry name" value="THIOREDOXIN_2"/>
    <property type="match status" value="1"/>
</dbReference>
<reference evidence="4" key="1">
    <citation type="submission" date="2023-07" db="EMBL/GenBank/DDBJ databases">
        <authorList>
            <consortium name="AG Swart"/>
            <person name="Singh M."/>
            <person name="Singh A."/>
            <person name="Seah K."/>
            <person name="Emmerich C."/>
        </authorList>
    </citation>
    <scope>NUCLEOTIDE SEQUENCE</scope>
    <source>
        <strain evidence="4">DP1</strain>
    </source>
</reference>
<keyword evidence="2" id="KW-1133">Transmembrane helix</keyword>
<proteinExistence type="predicted"/>
<keyword evidence="2" id="KW-0812">Transmembrane</keyword>
<dbReference type="InterPro" id="IPR036249">
    <property type="entry name" value="Thioredoxin-like_sf"/>
</dbReference>
<protein>
    <recommendedName>
        <fullName evidence="3">Thioredoxin domain-containing protein</fullName>
    </recommendedName>
</protein>
<dbReference type="PANTHER" id="PTHR19991:SF2">
    <property type="entry name" value="GH08893P"/>
    <property type="match status" value="1"/>
</dbReference>
<feature type="compositionally biased region" description="Polar residues" evidence="1">
    <location>
        <begin position="214"/>
        <end position="224"/>
    </location>
</feature>
<dbReference type="Gene3D" id="3.40.30.10">
    <property type="entry name" value="Glutaredoxin"/>
    <property type="match status" value="1"/>
</dbReference>
<sequence length="234" mass="26631">MLGVAKAEEVFGEEPYEVIQLNDDNFEHLTQAATGAMKGDWFVKFYTPWCGHCQAIAPTWAHLAMKIGKEVNVAELNIDECPNTAERFNIRGLPTLLLLRKGKFYKYTNKDRPLEALEAFTMGGYAKSKVQGNIPGELTTLDLALKIIRKTYYELIFGFETIFDVLGKGHLPWYIKIFITTVILFSPAIVLVICIYACENRYLARKQAQLQAQTQKDNTLSEKPSSNRRKQKID</sequence>
<dbReference type="SUPFAM" id="SSF52833">
    <property type="entry name" value="Thioredoxin-like"/>
    <property type="match status" value="1"/>
</dbReference>
<dbReference type="Proteomes" id="UP001295684">
    <property type="component" value="Unassembled WGS sequence"/>
</dbReference>
<feature type="region of interest" description="Disordered" evidence="1">
    <location>
        <begin position="214"/>
        <end position="234"/>
    </location>
</feature>
<dbReference type="AlphaFoldDB" id="A0AAD1XWG6"/>
<dbReference type="PROSITE" id="PS00194">
    <property type="entry name" value="THIOREDOXIN_1"/>
    <property type="match status" value="1"/>
</dbReference>
<feature type="transmembrane region" description="Helical" evidence="2">
    <location>
        <begin position="173"/>
        <end position="198"/>
    </location>
</feature>